<accession>A0A2P5AB09</accession>
<organism evidence="2 3">
    <name type="scientific">Trema orientale</name>
    <name type="common">Charcoal tree</name>
    <name type="synonym">Celtis orientalis</name>
    <dbReference type="NCBI Taxonomy" id="63057"/>
    <lineage>
        <taxon>Eukaryota</taxon>
        <taxon>Viridiplantae</taxon>
        <taxon>Streptophyta</taxon>
        <taxon>Embryophyta</taxon>
        <taxon>Tracheophyta</taxon>
        <taxon>Spermatophyta</taxon>
        <taxon>Magnoliopsida</taxon>
        <taxon>eudicotyledons</taxon>
        <taxon>Gunneridae</taxon>
        <taxon>Pentapetalae</taxon>
        <taxon>rosids</taxon>
        <taxon>fabids</taxon>
        <taxon>Rosales</taxon>
        <taxon>Cannabaceae</taxon>
        <taxon>Trema</taxon>
    </lineage>
</organism>
<evidence type="ECO:0000313" key="2">
    <source>
        <dbReference type="EMBL" id="PON33718.1"/>
    </source>
</evidence>
<dbReference type="InParanoid" id="A0A2P5AB09"/>
<dbReference type="EMBL" id="JXTC01000990">
    <property type="protein sequence ID" value="PON33718.1"/>
    <property type="molecule type" value="Genomic_DNA"/>
</dbReference>
<protein>
    <submittedName>
        <fullName evidence="2">Uncharacterized protein</fullName>
    </submittedName>
</protein>
<gene>
    <name evidence="2" type="ORF">TorRG33x02_354530</name>
</gene>
<dbReference type="AlphaFoldDB" id="A0A2P5AB09"/>
<feature type="compositionally biased region" description="Polar residues" evidence="1">
    <location>
        <begin position="20"/>
        <end position="40"/>
    </location>
</feature>
<sequence>MLTKQQVFSCERGEEEEVSTVRSNGSHLVDFSTSSSTSGNRGMERSKEEQFSMINLERRGNFTLPSTSLNTRRLHHPLSLFKLLSRSSFKDRKSTGADGSSSEIYSKSAISSRTKTLRRGKFSRGRCVHFGHLHKKNLTRLV</sequence>
<feature type="region of interest" description="Disordered" evidence="1">
    <location>
        <begin position="1"/>
        <end position="54"/>
    </location>
</feature>
<reference evidence="3" key="1">
    <citation type="submission" date="2016-06" db="EMBL/GenBank/DDBJ databases">
        <title>Parallel loss of symbiosis genes in relatives of nitrogen-fixing non-legume Parasponia.</title>
        <authorList>
            <person name="Van Velzen R."/>
            <person name="Holmer R."/>
            <person name="Bu F."/>
            <person name="Rutten L."/>
            <person name="Van Zeijl A."/>
            <person name="Liu W."/>
            <person name="Santuari L."/>
            <person name="Cao Q."/>
            <person name="Sharma T."/>
            <person name="Shen D."/>
            <person name="Roswanjaya Y."/>
            <person name="Wardhani T."/>
            <person name="Kalhor M.S."/>
            <person name="Jansen J."/>
            <person name="Van den Hoogen J."/>
            <person name="Gungor B."/>
            <person name="Hartog M."/>
            <person name="Hontelez J."/>
            <person name="Verver J."/>
            <person name="Yang W.-C."/>
            <person name="Schijlen E."/>
            <person name="Repin R."/>
            <person name="Schilthuizen M."/>
            <person name="Schranz E."/>
            <person name="Heidstra R."/>
            <person name="Miyata K."/>
            <person name="Fedorova E."/>
            <person name="Kohlen W."/>
            <person name="Bisseling T."/>
            <person name="Smit S."/>
            <person name="Geurts R."/>
        </authorList>
    </citation>
    <scope>NUCLEOTIDE SEQUENCE [LARGE SCALE GENOMIC DNA]</scope>
    <source>
        <strain evidence="3">cv. RG33-2</strain>
    </source>
</reference>
<feature type="compositionally biased region" description="Basic and acidic residues" evidence="1">
    <location>
        <begin position="42"/>
        <end position="54"/>
    </location>
</feature>
<evidence type="ECO:0000256" key="1">
    <source>
        <dbReference type="SAM" id="MobiDB-lite"/>
    </source>
</evidence>
<dbReference type="Proteomes" id="UP000237000">
    <property type="component" value="Unassembled WGS sequence"/>
</dbReference>
<proteinExistence type="predicted"/>
<evidence type="ECO:0000313" key="3">
    <source>
        <dbReference type="Proteomes" id="UP000237000"/>
    </source>
</evidence>
<name>A0A2P5AB09_TREOI</name>
<comment type="caution">
    <text evidence="2">The sequence shown here is derived from an EMBL/GenBank/DDBJ whole genome shotgun (WGS) entry which is preliminary data.</text>
</comment>
<keyword evidence="3" id="KW-1185">Reference proteome</keyword>